<evidence type="ECO:0000256" key="7">
    <source>
        <dbReference type="SAM" id="Phobius"/>
    </source>
</evidence>
<keyword evidence="2 7" id="KW-0812">Transmembrane</keyword>
<gene>
    <name evidence="8" type="ORF">AKAME5_002577100</name>
</gene>
<keyword evidence="3" id="KW-0732">Signal</keyword>
<evidence type="ECO:0000313" key="9">
    <source>
        <dbReference type="Proteomes" id="UP001279410"/>
    </source>
</evidence>
<dbReference type="PANTHER" id="PTHR16059:SF29">
    <property type="entry name" value="ANTHRAX TOXIN RECEPTOR"/>
    <property type="match status" value="1"/>
</dbReference>
<dbReference type="AlphaFoldDB" id="A0AAD3NGY8"/>
<feature type="region of interest" description="Disordered" evidence="6">
    <location>
        <begin position="54"/>
        <end position="78"/>
    </location>
</feature>
<organism evidence="8 9">
    <name type="scientific">Lates japonicus</name>
    <name type="common">Japanese lates</name>
    <dbReference type="NCBI Taxonomy" id="270547"/>
    <lineage>
        <taxon>Eukaryota</taxon>
        <taxon>Metazoa</taxon>
        <taxon>Chordata</taxon>
        <taxon>Craniata</taxon>
        <taxon>Vertebrata</taxon>
        <taxon>Euteleostomi</taxon>
        <taxon>Actinopterygii</taxon>
        <taxon>Neopterygii</taxon>
        <taxon>Teleostei</taxon>
        <taxon>Neoteleostei</taxon>
        <taxon>Acanthomorphata</taxon>
        <taxon>Carangaria</taxon>
        <taxon>Carangaria incertae sedis</taxon>
        <taxon>Centropomidae</taxon>
        <taxon>Lates</taxon>
    </lineage>
</organism>
<feature type="transmembrane region" description="Helical" evidence="7">
    <location>
        <begin position="22"/>
        <end position="43"/>
    </location>
</feature>
<sequence>MDNHTSPVQSPSGATTCSDGTWVLWLLLALLLLLALVLLWWFWPLCCTVVIRDPPPARPSAPPPPVIEPEEDLSPKHRWPTVDASYYGVRGPGGIKRMEIGADDEGGASAQ</sequence>
<keyword evidence="5 7" id="KW-0472">Membrane</keyword>
<name>A0AAD3NGY8_LATJO</name>
<protein>
    <submittedName>
        <fullName evidence="8">Anthrax toxin receptor 2-like isoform X1</fullName>
    </submittedName>
</protein>
<keyword evidence="8" id="KW-0675">Receptor</keyword>
<dbReference type="Proteomes" id="UP001279410">
    <property type="component" value="Unassembled WGS sequence"/>
</dbReference>
<dbReference type="GO" id="GO:0004888">
    <property type="term" value="F:transmembrane signaling receptor activity"/>
    <property type="evidence" value="ECO:0007669"/>
    <property type="project" value="TreeGrafter"/>
</dbReference>
<evidence type="ECO:0000256" key="3">
    <source>
        <dbReference type="ARBA" id="ARBA00022729"/>
    </source>
</evidence>
<comment type="subcellular location">
    <subcellularLocation>
        <location evidence="1">Membrane</location>
        <topology evidence="1">Single-pass membrane protein</topology>
    </subcellularLocation>
</comment>
<evidence type="ECO:0000313" key="8">
    <source>
        <dbReference type="EMBL" id="GLD74442.1"/>
    </source>
</evidence>
<feature type="compositionally biased region" description="Pro residues" evidence="6">
    <location>
        <begin position="54"/>
        <end position="67"/>
    </location>
</feature>
<evidence type="ECO:0000256" key="6">
    <source>
        <dbReference type="SAM" id="MobiDB-lite"/>
    </source>
</evidence>
<keyword evidence="9" id="KW-1185">Reference proteome</keyword>
<evidence type="ECO:0000256" key="1">
    <source>
        <dbReference type="ARBA" id="ARBA00004167"/>
    </source>
</evidence>
<reference evidence="8" key="1">
    <citation type="submission" date="2022-08" db="EMBL/GenBank/DDBJ databases">
        <title>Genome sequencing of akame (Lates japonicus).</title>
        <authorList>
            <person name="Hashiguchi Y."/>
            <person name="Takahashi H."/>
        </authorList>
    </citation>
    <scope>NUCLEOTIDE SEQUENCE</scope>
    <source>
        <strain evidence="8">Kochi</strain>
    </source>
</reference>
<accession>A0AAD3NGY8</accession>
<evidence type="ECO:0000256" key="4">
    <source>
        <dbReference type="ARBA" id="ARBA00022989"/>
    </source>
</evidence>
<dbReference type="EMBL" id="BRZM01002234">
    <property type="protein sequence ID" value="GLD74442.1"/>
    <property type="molecule type" value="Genomic_DNA"/>
</dbReference>
<evidence type="ECO:0000256" key="2">
    <source>
        <dbReference type="ARBA" id="ARBA00022692"/>
    </source>
</evidence>
<keyword evidence="4 7" id="KW-1133">Transmembrane helix</keyword>
<evidence type="ECO:0000256" key="5">
    <source>
        <dbReference type="ARBA" id="ARBA00023136"/>
    </source>
</evidence>
<comment type="caution">
    <text evidence="8">The sequence shown here is derived from an EMBL/GenBank/DDBJ whole genome shotgun (WGS) entry which is preliminary data.</text>
</comment>
<dbReference type="GO" id="GO:0009986">
    <property type="term" value="C:cell surface"/>
    <property type="evidence" value="ECO:0007669"/>
    <property type="project" value="TreeGrafter"/>
</dbReference>
<proteinExistence type="predicted"/>
<dbReference type="GO" id="GO:0005886">
    <property type="term" value="C:plasma membrane"/>
    <property type="evidence" value="ECO:0007669"/>
    <property type="project" value="TreeGrafter"/>
</dbReference>
<dbReference type="PANTHER" id="PTHR16059">
    <property type="entry name" value="ANTHRAX TOXIN RECEPTOR"/>
    <property type="match status" value="1"/>
</dbReference>